<keyword evidence="1" id="KW-0812">Transmembrane</keyword>
<protein>
    <submittedName>
        <fullName evidence="2">Uncharacterized protein</fullName>
    </submittedName>
</protein>
<gene>
    <name evidence="2" type="ORF">M378DRAFT_168916</name>
</gene>
<dbReference type="InParanoid" id="A0A0C2WSP8"/>
<dbReference type="Proteomes" id="UP000054549">
    <property type="component" value="Unassembled WGS sequence"/>
</dbReference>
<dbReference type="HOGENOM" id="CLU_3031909_0_0_1"/>
<evidence type="ECO:0000256" key="1">
    <source>
        <dbReference type="SAM" id="Phobius"/>
    </source>
</evidence>
<proteinExistence type="predicted"/>
<dbReference type="EMBL" id="KN818310">
    <property type="protein sequence ID" value="KIL59776.1"/>
    <property type="molecule type" value="Genomic_DNA"/>
</dbReference>
<keyword evidence="1" id="KW-1133">Transmembrane helix</keyword>
<name>A0A0C2WSP8_AMAMK</name>
<evidence type="ECO:0000313" key="3">
    <source>
        <dbReference type="Proteomes" id="UP000054549"/>
    </source>
</evidence>
<organism evidence="2 3">
    <name type="scientific">Amanita muscaria (strain Koide BX008)</name>
    <dbReference type="NCBI Taxonomy" id="946122"/>
    <lineage>
        <taxon>Eukaryota</taxon>
        <taxon>Fungi</taxon>
        <taxon>Dikarya</taxon>
        <taxon>Basidiomycota</taxon>
        <taxon>Agaricomycotina</taxon>
        <taxon>Agaricomycetes</taxon>
        <taxon>Agaricomycetidae</taxon>
        <taxon>Agaricales</taxon>
        <taxon>Pluteineae</taxon>
        <taxon>Amanitaceae</taxon>
        <taxon>Amanita</taxon>
    </lineage>
</organism>
<keyword evidence="1" id="KW-0472">Membrane</keyword>
<dbReference type="AlphaFoldDB" id="A0A0C2WSP8"/>
<reference evidence="2 3" key="1">
    <citation type="submission" date="2014-04" db="EMBL/GenBank/DDBJ databases">
        <title>Evolutionary Origins and Diversification of the Mycorrhizal Mutualists.</title>
        <authorList>
            <consortium name="DOE Joint Genome Institute"/>
            <consortium name="Mycorrhizal Genomics Consortium"/>
            <person name="Kohler A."/>
            <person name="Kuo A."/>
            <person name="Nagy L.G."/>
            <person name="Floudas D."/>
            <person name="Copeland A."/>
            <person name="Barry K.W."/>
            <person name="Cichocki N."/>
            <person name="Veneault-Fourrey C."/>
            <person name="LaButti K."/>
            <person name="Lindquist E.A."/>
            <person name="Lipzen A."/>
            <person name="Lundell T."/>
            <person name="Morin E."/>
            <person name="Murat C."/>
            <person name="Riley R."/>
            <person name="Ohm R."/>
            <person name="Sun H."/>
            <person name="Tunlid A."/>
            <person name="Henrissat B."/>
            <person name="Grigoriev I.V."/>
            <person name="Hibbett D.S."/>
            <person name="Martin F."/>
        </authorList>
    </citation>
    <scope>NUCLEOTIDE SEQUENCE [LARGE SCALE GENOMIC DNA]</scope>
    <source>
        <strain evidence="2 3">Koide BX008</strain>
    </source>
</reference>
<feature type="transmembrane region" description="Helical" evidence="1">
    <location>
        <begin position="21"/>
        <end position="38"/>
    </location>
</feature>
<evidence type="ECO:0000313" key="2">
    <source>
        <dbReference type="EMBL" id="KIL59776.1"/>
    </source>
</evidence>
<accession>A0A0C2WSP8</accession>
<sequence length="55" mass="6687">MERHKAKAKPLRKRQPRRLQLTVRWKLWMLLINLRLALVEEQFAVLPSSSFYLLL</sequence>
<keyword evidence="3" id="KW-1185">Reference proteome</keyword>